<sequence length="135" mass="15335">MEILLHEKGKGLLNEPHPMRSPRELADRSKYCRFHRQHGHDTEQCRELKRQIEELIRRGHLSHYLPPVKEPSPHPEGPVERHIDVIAGGPTVGGAPRRAERRMPGPLPTKPRDTSPSPRLPSRPELPSDLTTTTP</sequence>
<evidence type="ECO:0008006" key="4">
    <source>
        <dbReference type="Google" id="ProtNLM"/>
    </source>
</evidence>
<accession>A0A804JZ22</accession>
<reference evidence="2" key="1">
    <citation type="submission" date="2021-05" db="UniProtKB">
        <authorList>
            <consortium name="EnsemblPlants"/>
        </authorList>
    </citation>
    <scope>IDENTIFICATION</scope>
    <source>
        <strain evidence="2">subsp. malaccensis</strain>
    </source>
</reference>
<evidence type="ECO:0000313" key="2">
    <source>
        <dbReference type="EnsemblPlants" id="Ma07_p23750.1"/>
    </source>
</evidence>
<evidence type="ECO:0000313" key="3">
    <source>
        <dbReference type="Proteomes" id="UP000012960"/>
    </source>
</evidence>
<protein>
    <recommendedName>
        <fullName evidence="4">Retrotransposon gag domain-containing protein</fullName>
    </recommendedName>
</protein>
<dbReference type="GeneID" id="103992989"/>
<keyword evidence="3" id="KW-1185">Reference proteome</keyword>
<proteinExistence type="predicted"/>
<feature type="compositionally biased region" description="Basic and acidic residues" evidence="1">
    <location>
        <begin position="1"/>
        <end position="10"/>
    </location>
</feature>
<dbReference type="OMA" id="FIITHRK"/>
<dbReference type="InParanoid" id="A0A804JZ22"/>
<dbReference type="OrthoDB" id="759447at2759"/>
<dbReference type="Proteomes" id="UP000012960">
    <property type="component" value="Unplaced"/>
</dbReference>
<organism evidence="2 3">
    <name type="scientific">Musa acuminata subsp. malaccensis</name>
    <name type="common">Wild banana</name>
    <name type="synonym">Musa malaccensis</name>
    <dbReference type="NCBI Taxonomy" id="214687"/>
    <lineage>
        <taxon>Eukaryota</taxon>
        <taxon>Viridiplantae</taxon>
        <taxon>Streptophyta</taxon>
        <taxon>Embryophyta</taxon>
        <taxon>Tracheophyta</taxon>
        <taxon>Spermatophyta</taxon>
        <taxon>Magnoliopsida</taxon>
        <taxon>Liliopsida</taxon>
        <taxon>Zingiberales</taxon>
        <taxon>Musaceae</taxon>
        <taxon>Musa</taxon>
    </lineage>
</organism>
<feature type="compositionally biased region" description="Low complexity" evidence="1">
    <location>
        <begin position="123"/>
        <end position="135"/>
    </location>
</feature>
<dbReference type="Gramene" id="Ma07_t23750.1">
    <property type="protein sequence ID" value="Ma07_p23750.1"/>
    <property type="gene ID" value="Ma07_g23750"/>
</dbReference>
<name>A0A804JZ22_MUSAM</name>
<evidence type="ECO:0000256" key="1">
    <source>
        <dbReference type="SAM" id="MobiDB-lite"/>
    </source>
</evidence>
<dbReference type="EnsemblPlants" id="Ma07_t23750.1">
    <property type="protein sequence ID" value="Ma07_p23750.1"/>
    <property type="gene ID" value="Ma07_g23750"/>
</dbReference>
<dbReference type="AlphaFoldDB" id="A0A804JZ22"/>
<feature type="region of interest" description="Disordered" evidence="1">
    <location>
        <begin position="1"/>
        <end position="23"/>
    </location>
</feature>
<feature type="region of interest" description="Disordered" evidence="1">
    <location>
        <begin position="86"/>
        <end position="135"/>
    </location>
</feature>